<name>A0A4C1V7V0_EUMVA</name>
<feature type="region of interest" description="Disordered" evidence="1">
    <location>
        <begin position="90"/>
        <end position="111"/>
    </location>
</feature>
<feature type="region of interest" description="Disordered" evidence="1">
    <location>
        <begin position="1"/>
        <end position="28"/>
    </location>
</feature>
<dbReference type="EMBL" id="BGZK01000287">
    <property type="protein sequence ID" value="GBP34397.1"/>
    <property type="molecule type" value="Genomic_DNA"/>
</dbReference>
<evidence type="ECO:0000313" key="3">
    <source>
        <dbReference type="Proteomes" id="UP000299102"/>
    </source>
</evidence>
<reference evidence="2 3" key="1">
    <citation type="journal article" date="2019" name="Commun. Biol.">
        <title>The bagworm genome reveals a unique fibroin gene that provides high tensile strength.</title>
        <authorList>
            <person name="Kono N."/>
            <person name="Nakamura H."/>
            <person name="Ohtoshi R."/>
            <person name="Tomita M."/>
            <person name="Numata K."/>
            <person name="Arakawa K."/>
        </authorList>
    </citation>
    <scope>NUCLEOTIDE SEQUENCE [LARGE SCALE GENOMIC DNA]</scope>
</reference>
<evidence type="ECO:0000256" key="1">
    <source>
        <dbReference type="SAM" id="MobiDB-lite"/>
    </source>
</evidence>
<gene>
    <name evidence="2" type="ORF">EVAR_7450_1</name>
</gene>
<evidence type="ECO:0000313" key="2">
    <source>
        <dbReference type="EMBL" id="GBP34397.1"/>
    </source>
</evidence>
<dbReference type="Proteomes" id="UP000299102">
    <property type="component" value="Unassembled WGS sequence"/>
</dbReference>
<proteinExistence type="predicted"/>
<organism evidence="2 3">
    <name type="scientific">Eumeta variegata</name>
    <name type="common">Bagworm moth</name>
    <name type="synonym">Eumeta japonica</name>
    <dbReference type="NCBI Taxonomy" id="151549"/>
    <lineage>
        <taxon>Eukaryota</taxon>
        <taxon>Metazoa</taxon>
        <taxon>Ecdysozoa</taxon>
        <taxon>Arthropoda</taxon>
        <taxon>Hexapoda</taxon>
        <taxon>Insecta</taxon>
        <taxon>Pterygota</taxon>
        <taxon>Neoptera</taxon>
        <taxon>Endopterygota</taxon>
        <taxon>Lepidoptera</taxon>
        <taxon>Glossata</taxon>
        <taxon>Ditrysia</taxon>
        <taxon>Tineoidea</taxon>
        <taxon>Psychidae</taxon>
        <taxon>Oiketicinae</taxon>
        <taxon>Eumeta</taxon>
    </lineage>
</organism>
<dbReference type="AlphaFoldDB" id="A0A4C1V7V0"/>
<sequence>MIHRRGKGQVAESAPPAPRPARPRRQIAIADDVRRISAPTNVYLTRYSRPPSRAPVPRGERAVRYAPSAREHDGGLAPAHAFVRWIPQLTGKPPAGSGVDLTPVKDTDNTP</sequence>
<comment type="caution">
    <text evidence="2">The sequence shown here is derived from an EMBL/GenBank/DDBJ whole genome shotgun (WGS) entry which is preliminary data.</text>
</comment>
<keyword evidence="3" id="KW-1185">Reference proteome</keyword>
<accession>A0A4C1V7V0</accession>
<protein>
    <submittedName>
        <fullName evidence="2">Uncharacterized protein</fullName>
    </submittedName>
</protein>